<name>A0ABU1NS51_9BACL</name>
<evidence type="ECO:0000313" key="3">
    <source>
        <dbReference type="EMBL" id="MDR6550258.1"/>
    </source>
</evidence>
<feature type="chain" id="PRO_5047454364" description="Golvesin/Xly CBD-like domain-containing protein" evidence="1">
    <location>
        <begin position="36"/>
        <end position="701"/>
    </location>
</feature>
<feature type="signal peptide" evidence="1">
    <location>
        <begin position="1"/>
        <end position="35"/>
    </location>
</feature>
<keyword evidence="4" id="KW-1185">Reference proteome</keyword>
<dbReference type="SUPFAM" id="SSF75005">
    <property type="entry name" value="Arabinanase/levansucrase/invertase"/>
    <property type="match status" value="1"/>
</dbReference>
<evidence type="ECO:0000313" key="4">
    <source>
        <dbReference type="Proteomes" id="UP001267290"/>
    </source>
</evidence>
<accession>A0ABU1NS51</accession>
<dbReference type="RefSeq" id="WP_310224771.1">
    <property type="nucleotide sequence ID" value="NZ_JAVDSB010000001.1"/>
</dbReference>
<evidence type="ECO:0000259" key="2">
    <source>
        <dbReference type="Pfam" id="PF25275"/>
    </source>
</evidence>
<proteinExistence type="predicted"/>
<sequence length="701" mass="76510">MIIKHEIQSAKKVLTASLALLFIVLILGFAQSAKAASVMTNTDQSVWNDTAGNPIWAQGGWMIKEDDTFLWYGMDYSESGVKNVNLLKSTDMVNWTKQASTVPSGKGIVDFSTINPKLDEQEGTYAPGKTKRYDTGQWIGRPVVAYNSANSQYVMITEWNSFDNNIPVFGRNKLAFFTSSSAEGPFTFQRYIARPSGYSMGDLGSIFTDDDGSTYITFTVDVGSNWNGGFQLSKLTSNYLDIAESTKFFGWTEGNKEATTLIKRGSQYYLFASMTNGFKSTPSYYYTTSSLSGAWTYKWDLLTSPSSSNSFDTQIDQILPIQGTEGLMYVYLGDRWSNSNFNGSTGIGRNGWYPLTFNSSGVPTVNGYKNWEIDAAAGTWTPVVPTEPVMQTLLSDNFEDGNALGWTALNGSWSVVTDATYAYEQSTNIAAEAVTTAGDGYWTNYDIQADISPKSATAGAATGIIGRYVDNNNYYLLRLSTNQVQLLKKVNGTFTTLAYKSYTVNPNSVYNLKLSMRGSTLVGSVNGVNELTVNDTSHTAGKIGLRTYNQVATFDNVLVKGVQVEVIVDNNDSAPAFTTTGAWTSSTFDSGYYNSSYFHDGAAAANADKSAVWKPTITEAGNYKVFMRWPAAANRPTSAPLEITYGGLLDTTKTVNQTLNGNTWVDLGTYTLTASSTNNTVKIIASAPGYTIADAVRFLKQ</sequence>
<dbReference type="Gene3D" id="2.115.10.20">
    <property type="entry name" value="Glycosyl hydrolase domain, family 43"/>
    <property type="match status" value="1"/>
</dbReference>
<dbReference type="Gene3D" id="2.60.120.560">
    <property type="entry name" value="Exo-inulinase, domain 1"/>
    <property type="match status" value="1"/>
</dbReference>
<keyword evidence="1" id="KW-0732">Signal</keyword>
<dbReference type="InterPro" id="IPR033803">
    <property type="entry name" value="CBD-like_Golvesin-Xly"/>
</dbReference>
<gene>
    <name evidence="3" type="ORF">J2736_001441</name>
</gene>
<reference evidence="3 4" key="1">
    <citation type="submission" date="2023-07" db="EMBL/GenBank/DDBJ databases">
        <title>Sorghum-associated microbial communities from plants grown in Nebraska, USA.</title>
        <authorList>
            <person name="Schachtman D."/>
        </authorList>
    </citation>
    <scope>NUCLEOTIDE SEQUENCE [LARGE SCALE GENOMIC DNA]</scope>
    <source>
        <strain evidence="3 4">CC258</strain>
    </source>
</reference>
<comment type="caution">
    <text evidence="3">The sequence shown here is derived from an EMBL/GenBank/DDBJ whole genome shotgun (WGS) entry which is preliminary data.</text>
</comment>
<protein>
    <recommendedName>
        <fullName evidence="2">Golvesin/Xly CBD-like domain-containing protein</fullName>
    </recommendedName>
</protein>
<dbReference type="Pfam" id="PF25275">
    <property type="entry name" value="Golvesin_C"/>
    <property type="match status" value="1"/>
</dbReference>
<feature type="domain" description="Golvesin/Xly CBD-like" evidence="2">
    <location>
        <begin position="566"/>
        <end position="699"/>
    </location>
</feature>
<dbReference type="EMBL" id="JAVDSB010000001">
    <property type="protein sequence ID" value="MDR6550258.1"/>
    <property type="molecule type" value="Genomic_DNA"/>
</dbReference>
<dbReference type="PANTHER" id="PTHR22925:SF3">
    <property type="entry name" value="GLYCOSYL HYDROLASE FAMILY PROTEIN 43"/>
    <property type="match status" value="1"/>
</dbReference>
<dbReference type="Proteomes" id="UP001267290">
    <property type="component" value="Unassembled WGS sequence"/>
</dbReference>
<dbReference type="InterPro" id="IPR023296">
    <property type="entry name" value="Glyco_hydro_beta-prop_sf"/>
</dbReference>
<organism evidence="3 4">
    <name type="scientific">Paenibacillus qinlingensis</name>
    <dbReference type="NCBI Taxonomy" id="1837343"/>
    <lineage>
        <taxon>Bacteria</taxon>
        <taxon>Bacillati</taxon>
        <taxon>Bacillota</taxon>
        <taxon>Bacilli</taxon>
        <taxon>Bacillales</taxon>
        <taxon>Paenibacillaceae</taxon>
        <taxon>Paenibacillus</taxon>
    </lineage>
</organism>
<evidence type="ECO:0000256" key="1">
    <source>
        <dbReference type="SAM" id="SignalP"/>
    </source>
</evidence>
<dbReference type="PANTHER" id="PTHR22925">
    <property type="entry name" value="GLYCOSYL HYDROLASE 43 FAMILY MEMBER"/>
    <property type="match status" value="1"/>
</dbReference>